<dbReference type="EMBL" id="JBGFUD010021044">
    <property type="protein sequence ID" value="MFH4984775.1"/>
    <property type="molecule type" value="Genomic_DNA"/>
</dbReference>
<comment type="caution">
    <text evidence="10">The sequence shown here is derived from an EMBL/GenBank/DDBJ whole genome shotgun (WGS) entry which is preliminary data.</text>
</comment>
<keyword evidence="4" id="KW-0808">Transferase</keyword>
<evidence type="ECO:0000256" key="5">
    <source>
        <dbReference type="ARBA" id="ARBA00022691"/>
    </source>
</evidence>
<dbReference type="Pfam" id="PF00856">
    <property type="entry name" value="SET"/>
    <property type="match status" value="1"/>
</dbReference>
<keyword evidence="2" id="KW-0158">Chromosome</keyword>
<dbReference type="AlphaFoldDB" id="A0ABD6EZ72"/>
<dbReference type="InterPro" id="IPR046341">
    <property type="entry name" value="SET_dom_sf"/>
</dbReference>
<organism evidence="10 11">
    <name type="scientific">Gnathostoma spinigerum</name>
    <dbReference type="NCBI Taxonomy" id="75299"/>
    <lineage>
        <taxon>Eukaryota</taxon>
        <taxon>Metazoa</taxon>
        <taxon>Ecdysozoa</taxon>
        <taxon>Nematoda</taxon>
        <taxon>Chromadorea</taxon>
        <taxon>Rhabditida</taxon>
        <taxon>Spirurina</taxon>
        <taxon>Gnathostomatomorpha</taxon>
        <taxon>Gnathostomatoidea</taxon>
        <taxon>Gnathostomatidae</taxon>
        <taxon>Gnathostoma</taxon>
    </lineage>
</organism>
<dbReference type="SUPFAM" id="SSF82199">
    <property type="entry name" value="SET domain"/>
    <property type="match status" value="1"/>
</dbReference>
<dbReference type="PROSITE" id="PS50868">
    <property type="entry name" value="POST_SET"/>
    <property type="match status" value="1"/>
</dbReference>
<dbReference type="Proteomes" id="UP001608902">
    <property type="component" value="Unassembled WGS sequence"/>
</dbReference>
<dbReference type="InterPro" id="IPR003616">
    <property type="entry name" value="Post-SET_dom"/>
</dbReference>
<evidence type="ECO:0000256" key="2">
    <source>
        <dbReference type="ARBA" id="ARBA00022454"/>
    </source>
</evidence>
<evidence type="ECO:0000256" key="7">
    <source>
        <dbReference type="ARBA" id="ARBA00022833"/>
    </source>
</evidence>
<dbReference type="InterPro" id="IPR001214">
    <property type="entry name" value="SET_dom"/>
</dbReference>
<sequence>FINHSCDPNLQAIGVQVEKIDPSIHRIALFSVRRIKKGEELTLNYFVNMSKESLKVQGEMIGDIKKRRCRCGTAKCMQYLPFIEVEHDDRIDNDDGGPF</sequence>
<feature type="non-terminal residue" evidence="10">
    <location>
        <position position="1"/>
    </location>
</feature>
<dbReference type="PANTHER" id="PTHR46223">
    <property type="entry name" value="HISTONE-LYSINE N-METHYLTRANSFERASE SUV39H"/>
    <property type="match status" value="1"/>
</dbReference>
<evidence type="ECO:0000259" key="8">
    <source>
        <dbReference type="PROSITE" id="PS50280"/>
    </source>
</evidence>
<dbReference type="Gene3D" id="2.170.270.10">
    <property type="entry name" value="SET domain"/>
    <property type="match status" value="1"/>
</dbReference>
<evidence type="ECO:0000256" key="1">
    <source>
        <dbReference type="ARBA" id="ARBA00004286"/>
    </source>
</evidence>
<gene>
    <name evidence="10" type="ORF">AB6A40_011484</name>
</gene>
<evidence type="ECO:0000313" key="10">
    <source>
        <dbReference type="EMBL" id="MFH4984775.1"/>
    </source>
</evidence>
<evidence type="ECO:0000256" key="4">
    <source>
        <dbReference type="ARBA" id="ARBA00022679"/>
    </source>
</evidence>
<evidence type="ECO:0000256" key="3">
    <source>
        <dbReference type="ARBA" id="ARBA00022603"/>
    </source>
</evidence>
<comment type="subcellular location">
    <subcellularLocation>
        <location evidence="1">Chromosome</location>
    </subcellularLocation>
</comment>
<dbReference type="PANTHER" id="PTHR46223:SF3">
    <property type="entry name" value="HISTONE-LYSINE N-METHYLTRANSFERASE SET-23"/>
    <property type="match status" value="1"/>
</dbReference>
<proteinExistence type="predicted"/>
<dbReference type="GO" id="GO:0046872">
    <property type="term" value="F:metal ion binding"/>
    <property type="evidence" value="ECO:0007669"/>
    <property type="project" value="UniProtKB-KW"/>
</dbReference>
<evidence type="ECO:0000259" key="9">
    <source>
        <dbReference type="PROSITE" id="PS50868"/>
    </source>
</evidence>
<evidence type="ECO:0000256" key="6">
    <source>
        <dbReference type="ARBA" id="ARBA00022723"/>
    </source>
</evidence>
<reference evidence="10 11" key="1">
    <citation type="submission" date="2024-08" db="EMBL/GenBank/DDBJ databases">
        <title>Gnathostoma spinigerum genome.</title>
        <authorList>
            <person name="Gonzalez-Bertolin B."/>
            <person name="Monzon S."/>
            <person name="Zaballos A."/>
            <person name="Jimenez P."/>
            <person name="Dekumyoy P."/>
            <person name="Varona S."/>
            <person name="Cuesta I."/>
            <person name="Sumanam S."/>
            <person name="Adisakwattana P."/>
            <person name="Gasser R.B."/>
            <person name="Hernandez-Gonzalez A."/>
            <person name="Young N.D."/>
            <person name="Perteguer M.J."/>
        </authorList>
    </citation>
    <scope>NUCLEOTIDE SEQUENCE [LARGE SCALE GENOMIC DNA]</scope>
    <source>
        <strain evidence="10">AL3</strain>
        <tissue evidence="10">Liver</tissue>
    </source>
</reference>
<keyword evidence="3" id="KW-0489">Methyltransferase</keyword>
<name>A0ABD6EZ72_9BILA</name>
<dbReference type="GO" id="GO:0032259">
    <property type="term" value="P:methylation"/>
    <property type="evidence" value="ECO:0007669"/>
    <property type="project" value="UniProtKB-KW"/>
</dbReference>
<dbReference type="PROSITE" id="PS50280">
    <property type="entry name" value="SET"/>
    <property type="match status" value="1"/>
</dbReference>
<protein>
    <submittedName>
        <fullName evidence="10">Uncharacterized protein</fullName>
    </submittedName>
</protein>
<evidence type="ECO:0000313" key="11">
    <source>
        <dbReference type="Proteomes" id="UP001608902"/>
    </source>
</evidence>
<keyword evidence="5" id="KW-0949">S-adenosyl-L-methionine</keyword>
<feature type="domain" description="SET" evidence="8">
    <location>
        <begin position="1"/>
        <end position="46"/>
    </location>
</feature>
<dbReference type="GO" id="GO:0005694">
    <property type="term" value="C:chromosome"/>
    <property type="evidence" value="ECO:0007669"/>
    <property type="project" value="UniProtKB-SubCell"/>
</dbReference>
<accession>A0ABD6EZ72</accession>
<keyword evidence="7" id="KW-0862">Zinc</keyword>
<feature type="domain" description="Post-SET" evidence="9">
    <location>
        <begin position="65"/>
        <end position="81"/>
    </location>
</feature>
<keyword evidence="6" id="KW-0479">Metal-binding</keyword>
<dbReference type="InterPro" id="IPR050973">
    <property type="entry name" value="H3K9_Histone-Lys_N-MTase"/>
</dbReference>
<keyword evidence="11" id="KW-1185">Reference proteome</keyword>
<dbReference type="GO" id="GO:0008168">
    <property type="term" value="F:methyltransferase activity"/>
    <property type="evidence" value="ECO:0007669"/>
    <property type="project" value="UniProtKB-KW"/>
</dbReference>